<proteinExistence type="predicted"/>
<keyword evidence="2" id="KW-0238">DNA-binding</keyword>
<dbReference type="Gene3D" id="1.10.260.40">
    <property type="entry name" value="lambda repressor-like DNA-binding domains"/>
    <property type="match status" value="1"/>
</dbReference>
<dbReference type="GO" id="GO:0003700">
    <property type="term" value="F:DNA-binding transcription factor activity"/>
    <property type="evidence" value="ECO:0007669"/>
    <property type="project" value="TreeGrafter"/>
</dbReference>
<evidence type="ECO:0000313" key="5">
    <source>
        <dbReference type="EMBL" id="PFG33011.1"/>
    </source>
</evidence>
<name>A0A2A9E358_9MICO</name>
<evidence type="ECO:0000256" key="2">
    <source>
        <dbReference type="ARBA" id="ARBA00023125"/>
    </source>
</evidence>
<organism evidence="5 6">
    <name type="scientific">Sanguibacter antarcticus</name>
    <dbReference type="NCBI Taxonomy" id="372484"/>
    <lineage>
        <taxon>Bacteria</taxon>
        <taxon>Bacillati</taxon>
        <taxon>Actinomycetota</taxon>
        <taxon>Actinomycetes</taxon>
        <taxon>Micrococcales</taxon>
        <taxon>Sanguibacteraceae</taxon>
        <taxon>Sanguibacter</taxon>
    </lineage>
</organism>
<dbReference type="SUPFAM" id="SSF53822">
    <property type="entry name" value="Periplasmic binding protein-like I"/>
    <property type="match status" value="1"/>
</dbReference>
<reference evidence="5 6" key="1">
    <citation type="submission" date="2017-10" db="EMBL/GenBank/DDBJ databases">
        <title>Sequencing the genomes of 1000 actinobacteria strains.</title>
        <authorList>
            <person name="Klenk H.-P."/>
        </authorList>
    </citation>
    <scope>NUCLEOTIDE SEQUENCE [LARGE SCALE GENOMIC DNA]</scope>
    <source>
        <strain evidence="5 6">DSM 18966</strain>
    </source>
</reference>
<evidence type="ECO:0000256" key="3">
    <source>
        <dbReference type="ARBA" id="ARBA00023163"/>
    </source>
</evidence>
<protein>
    <submittedName>
        <fullName evidence="5">LacI family transcriptional regulator</fullName>
    </submittedName>
</protein>
<dbReference type="PANTHER" id="PTHR30146">
    <property type="entry name" value="LACI-RELATED TRANSCRIPTIONAL REPRESSOR"/>
    <property type="match status" value="1"/>
</dbReference>
<accession>A0A2A9E358</accession>
<evidence type="ECO:0000259" key="4">
    <source>
        <dbReference type="PROSITE" id="PS50932"/>
    </source>
</evidence>
<dbReference type="PANTHER" id="PTHR30146:SF153">
    <property type="entry name" value="LACTOSE OPERON REPRESSOR"/>
    <property type="match status" value="1"/>
</dbReference>
<dbReference type="AlphaFoldDB" id="A0A2A9E358"/>
<evidence type="ECO:0000256" key="1">
    <source>
        <dbReference type="ARBA" id="ARBA00023015"/>
    </source>
</evidence>
<dbReference type="CDD" id="cd01392">
    <property type="entry name" value="HTH_LacI"/>
    <property type="match status" value="1"/>
</dbReference>
<keyword evidence="6" id="KW-1185">Reference proteome</keyword>
<dbReference type="InterPro" id="IPR046335">
    <property type="entry name" value="LacI/GalR-like_sensor"/>
</dbReference>
<dbReference type="SUPFAM" id="SSF47413">
    <property type="entry name" value="lambda repressor-like DNA-binding domains"/>
    <property type="match status" value="1"/>
</dbReference>
<dbReference type="PROSITE" id="PS50932">
    <property type="entry name" value="HTH_LACI_2"/>
    <property type="match status" value="1"/>
</dbReference>
<dbReference type="GO" id="GO:0000976">
    <property type="term" value="F:transcription cis-regulatory region binding"/>
    <property type="evidence" value="ECO:0007669"/>
    <property type="project" value="TreeGrafter"/>
</dbReference>
<dbReference type="Pfam" id="PF13377">
    <property type="entry name" value="Peripla_BP_3"/>
    <property type="match status" value="1"/>
</dbReference>
<evidence type="ECO:0000313" key="6">
    <source>
        <dbReference type="Proteomes" id="UP000225548"/>
    </source>
</evidence>
<dbReference type="Proteomes" id="UP000225548">
    <property type="component" value="Unassembled WGS sequence"/>
</dbReference>
<feature type="domain" description="HTH lacI-type" evidence="4">
    <location>
        <begin position="10"/>
        <end position="65"/>
    </location>
</feature>
<keyword evidence="3" id="KW-0804">Transcription</keyword>
<dbReference type="OrthoDB" id="3227375at2"/>
<dbReference type="RefSeq" id="WP_098454284.1">
    <property type="nucleotide sequence ID" value="NZ_PDJG01000001.1"/>
</dbReference>
<dbReference type="Pfam" id="PF00356">
    <property type="entry name" value="LacI"/>
    <property type="match status" value="1"/>
</dbReference>
<dbReference type="InterPro" id="IPR010982">
    <property type="entry name" value="Lambda_DNA-bd_dom_sf"/>
</dbReference>
<dbReference type="EMBL" id="PDJG01000001">
    <property type="protein sequence ID" value="PFG33011.1"/>
    <property type="molecule type" value="Genomic_DNA"/>
</dbReference>
<keyword evidence="1" id="KW-0805">Transcription regulation</keyword>
<dbReference type="InterPro" id="IPR028082">
    <property type="entry name" value="Peripla_BP_I"/>
</dbReference>
<gene>
    <name evidence="5" type="ORF">ATL42_0863</name>
</gene>
<comment type="caution">
    <text evidence="5">The sequence shown here is derived from an EMBL/GenBank/DDBJ whole genome shotgun (WGS) entry which is preliminary data.</text>
</comment>
<dbReference type="InterPro" id="IPR000843">
    <property type="entry name" value="HTH_LacI"/>
</dbReference>
<dbReference type="PROSITE" id="PS00356">
    <property type="entry name" value="HTH_LACI_1"/>
    <property type="match status" value="1"/>
</dbReference>
<sequence length="339" mass="36401">MPAAQSTRRATLSDVARAAGVSVPTVSKVVKGRTDVAPKTRARILALLDEHGYSPRGTAPRDLPRVIELCFDSMESTNNLATMRGVLKAAEPLDVDVIVKITPREIDGATWVARVTDTQHSGIILVTSQLPEDQREQFSRAGVPIVVIDPINSPADALPSVGVNNFTGGYLATKHLIDLGHTRIAIIQGTASECSHARLAGYHAAIREADITPVDEYEEHGAFRFQDGERAAERLFDLPQPPTAIFAANDLEALGVFEAARKRGIPIPHELSVVGFDDSLQAASASPRLTTVRQPFAEIGSTALQVLLQLAEGTPLATQRLELTTHLIVRESTTTPPAP</sequence>
<dbReference type="SMART" id="SM00354">
    <property type="entry name" value="HTH_LACI"/>
    <property type="match status" value="1"/>
</dbReference>
<dbReference type="Gene3D" id="3.40.50.2300">
    <property type="match status" value="2"/>
</dbReference>